<dbReference type="Pfam" id="PF13041">
    <property type="entry name" value="PPR_2"/>
    <property type="match status" value="1"/>
</dbReference>
<dbReference type="HOGENOM" id="CLU_002706_0_6_1"/>
<evidence type="ECO:0008006" key="6">
    <source>
        <dbReference type="Google" id="ProtNLM"/>
    </source>
</evidence>
<organism evidence="4 5">
    <name type="scientific">Leersia perrieri</name>
    <dbReference type="NCBI Taxonomy" id="77586"/>
    <lineage>
        <taxon>Eukaryota</taxon>
        <taxon>Viridiplantae</taxon>
        <taxon>Streptophyta</taxon>
        <taxon>Embryophyta</taxon>
        <taxon>Tracheophyta</taxon>
        <taxon>Spermatophyta</taxon>
        <taxon>Magnoliopsida</taxon>
        <taxon>Liliopsida</taxon>
        <taxon>Poales</taxon>
        <taxon>Poaceae</taxon>
        <taxon>BOP clade</taxon>
        <taxon>Oryzoideae</taxon>
        <taxon>Oryzeae</taxon>
        <taxon>Oryzinae</taxon>
        <taxon>Leersia</taxon>
    </lineage>
</organism>
<reference evidence="4" key="3">
    <citation type="submission" date="2015-04" db="UniProtKB">
        <authorList>
            <consortium name="EnsemblPlants"/>
        </authorList>
    </citation>
    <scope>IDENTIFICATION</scope>
</reference>
<dbReference type="AlphaFoldDB" id="A0A0D9X9E0"/>
<dbReference type="InterPro" id="IPR002885">
    <property type="entry name" value="PPR_rpt"/>
</dbReference>
<feature type="repeat" description="PPR" evidence="3">
    <location>
        <begin position="163"/>
        <end position="197"/>
    </location>
</feature>
<name>A0A0D9X9E0_9ORYZ</name>
<proteinExistence type="predicted"/>
<dbReference type="PANTHER" id="PTHR47926">
    <property type="entry name" value="PENTATRICOPEPTIDE REPEAT-CONTAINING PROTEIN"/>
    <property type="match status" value="1"/>
</dbReference>
<evidence type="ECO:0000256" key="1">
    <source>
        <dbReference type="ARBA" id="ARBA00022737"/>
    </source>
</evidence>
<keyword evidence="5" id="KW-1185">Reference proteome</keyword>
<dbReference type="PANTHER" id="PTHR47926:SF444">
    <property type="entry name" value="PENTATRICOPEPTIDE REPEAT-CONTAINING PROTEIN"/>
    <property type="match status" value="1"/>
</dbReference>
<dbReference type="PROSITE" id="PS51375">
    <property type="entry name" value="PPR"/>
    <property type="match status" value="1"/>
</dbReference>
<evidence type="ECO:0000313" key="4">
    <source>
        <dbReference type="EnsemblPlants" id="LPERR08G16330.1"/>
    </source>
</evidence>
<evidence type="ECO:0000313" key="5">
    <source>
        <dbReference type="Proteomes" id="UP000032180"/>
    </source>
</evidence>
<dbReference type="EnsemblPlants" id="LPERR08G16330.1">
    <property type="protein sequence ID" value="LPERR08G16330.1"/>
    <property type="gene ID" value="LPERR08G16330"/>
</dbReference>
<keyword evidence="2" id="KW-0809">Transit peptide</keyword>
<dbReference type="Gene3D" id="1.25.40.10">
    <property type="entry name" value="Tetratricopeptide repeat domain"/>
    <property type="match status" value="2"/>
</dbReference>
<reference evidence="5" key="2">
    <citation type="submission" date="2013-12" db="EMBL/GenBank/DDBJ databases">
        <authorList>
            <person name="Yu Y."/>
            <person name="Lee S."/>
            <person name="de Baynast K."/>
            <person name="Wissotski M."/>
            <person name="Liu L."/>
            <person name="Talag J."/>
            <person name="Goicoechea J."/>
            <person name="Angelova A."/>
            <person name="Jetty R."/>
            <person name="Kudrna D."/>
            <person name="Golser W."/>
            <person name="Rivera L."/>
            <person name="Zhang J."/>
            <person name="Wing R."/>
        </authorList>
    </citation>
    <scope>NUCLEOTIDE SEQUENCE</scope>
</reference>
<dbReference type="Proteomes" id="UP000032180">
    <property type="component" value="Chromosome 8"/>
</dbReference>
<dbReference type="eggNOG" id="KOG4197">
    <property type="taxonomic scope" value="Eukaryota"/>
</dbReference>
<dbReference type="Pfam" id="PF01535">
    <property type="entry name" value="PPR"/>
    <property type="match status" value="1"/>
</dbReference>
<dbReference type="FunFam" id="1.25.40.10:FF:000242">
    <property type="entry name" value="Pentatricopeptide repeat-containing protein"/>
    <property type="match status" value="1"/>
</dbReference>
<sequence>MAPPPHLLPLLLGRLVVSGDLRRRSTTRLRRIIPLLPAHPHLAALLCEVHFPLFPYSSATFLHNILIRAAASGSPCISFAAFSSLLRRGILPDRFTFPPLLGVAARMSGFPRTGAQVHAQVVRRGFMAEVFVVNALLAMYATMRDTDSMREVFGDSCAGGVADVVSWNTVMGGCVKCGEMGDARRVFDEMPERNGVSWSTMAGCYEETLELFRAMQTEGIVWPNQVTMMHLRSGEKLNDITFVGVLTACAHGGLVDEGRQCFQSMASTCGVQPEVKHYGCMVDMLGRAGLLEEAEELIWSMPMAPDIMVLGTLLGACRMHKRFDVAKRVQGEILSLNAKKSGCQVMISDIYAAAGKWVDALEARQVLQRSGIRNLPRSSSSTHDNRFLAEA</sequence>
<accession>A0A0D9X9E0</accession>
<dbReference type="InterPro" id="IPR046960">
    <property type="entry name" value="PPR_At4g14850-like_plant"/>
</dbReference>
<keyword evidence="1" id="KW-0677">Repeat</keyword>
<dbReference type="Gramene" id="LPERR08G16330.1">
    <property type="protein sequence ID" value="LPERR08G16330.1"/>
    <property type="gene ID" value="LPERR08G16330"/>
</dbReference>
<dbReference type="GO" id="GO:0009451">
    <property type="term" value="P:RNA modification"/>
    <property type="evidence" value="ECO:0007669"/>
    <property type="project" value="InterPro"/>
</dbReference>
<evidence type="ECO:0000256" key="3">
    <source>
        <dbReference type="PROSITE-ProRule" id="PRU00708"/>
    </source>
</evidence>
<protein>
    <recommendedName>
        <fullName evidence="6">Pentacotripeptide-repeat region of PRORP domain-containing protein</fullName>
    </recommendedName>
</protein>
<dbReference type="STRING" id="77586.A0A0D9X9E0"/>
<dbReference type="GO" id="GO:0003723">
    <property type="term" value="F:RNA binding"/>
    <property type="evidence" value="ECO:0007669"/>
    <property type="project" value="InterPro"/>
</dbReference>
<dbReference type="InterPro" id="IPR011990">
    <property type="entry name" value="TPR-like_helical_dom_sf"/>
</dbReference>
<dbReference type="NCBIfam" id="TIGR00756">
    <property type="entry name" value="PPR"/>
    <property type="match status" value="1"/>
</dbReference>
<evidence type="ECO:0000256" key="2">
    <source>
        <dbReference type="ARBA" id="ARBA00022946"/>
    </source>
</evidence>
<reference evidence="4 5" key="1">
    <citation type="submission" date="2012-08" db="EMBL/GenBank/DDBJ databases">
        <title>Oryza genome evolution.</title>
        <authorList>
            <person name="Wing R.A."/>
        </authorList>
    </citation>
    <scope>NUCLEOTIDE SEQUENCE</scope>
</reference>